<organism evidence="4 5">
    <name type="scientific">Roseiconus lacunae</name>
    <dbReference type="NCBI Taxonomy" id="2605694"/>
    <lineage>
        <taxon>Bacteria</taxon>
        <taxon>Pseudomonadati</taxon>
        <taxon>Planctomycetota</taxon>
        <taxon>Planctomycetia</taxon>
        <taxon>Pirellulales</taxon>
        <taxon>Pirellulaceae</taxon>
        <taxon>Roseiconus</taxon>
    </lineage>
</organism>
<dbReference type="RefSeq" id="WP_289162243.1">
    <property type="nucleotide sequence ID" value="NZ_JASZZN010000002.1"/>
</dbReference>
<evidence type="ECO:0000313" key="4">
    <source>
        <dbReference type="EMBL" id="MDM4014530.1"/>
    </source>
</evidence>
<dbReference type="InterPro" id="IPR011429">
    <property type="entry name" value="Cyt_c_Planctomycete-type"/>
</dbReference>
<dbReference type="Pfam" id="PF07587">
    <property type="entry name" value="PSD1"/>
    <property type="match status" value="1"/>
</dbReference>
<feature type="domain" description="Cytochrome C Planctomycete-type" evidence="3">
    <location>
        <begin position="68"/>
        <end position="122"/>
    </location>
</feature>
<protein>
    <submittedName>
        <fullName evidence="4">PSD1 and planctomycete cytochrome C domain-containing protein</fullName>
    </submittedName>
</protein>
<dbReference type="InterPro" id="IPR036909">
    <property type="entry name" value="Cyt_c-like_dom_sf"/>
</dbReference>
<dbReference type="Pfam" id="PF07635">
    <property type="entry name" value="PSCyt1"/>
    <property type="match status" value="1"/>
</dbReference>
<dbReference type="PANTHER" id="PTHR35889:SF3">
    <property type="entry name" value="F-BOX DOMAIN-CONTAINING PROTEIN"/>
    <property type="match status" value="1"/>
</dbReference>
<comment type="caution">
    <text evidence="4">The sequence shown here is derived from an EMBL/GenBank/DDBJ whole genome shotgun (WGS) entry which is preliminary data.</text>
</comment>
<dbReference type="InterPro" id="IPR011444">
    <property type="entry name" value="DUF1549"/>
</dbReference>
<keyword evidence="5" id="KW-1185">Reference proteome</keyword>
<dbReference type="PANTHER" id="PTHR35889">
    <property type="entry name" value="CYCLOINULO-OLIGOSACCHARIDE FRUCTANOTRANSFERASE-RELATED"/>
    <property type="match status" value="1"/>
</dbReference>
<feature type="domain" description="DUF1549" evidence="1">
    <location>
        <begin position="176"/>
        <end position="370"/>
    </location>
</feature>
<evidence type="ECO:0000259" key="2">
    <source>
        <dbReference type="Pfam" id="PF07587"/>
    </source>
</evidence>
<dbReference type="SUPFAM" id="SSF46626">
    <property type="entry name" value="Cytochrome c"/>
    <property type="match status" value="1"/>
</dbReference>
<reference evidence="4 5" key="1">
    <citation type="submission" date="2023-06" db="EMBL/GenBank/DDBJ databases">
        <title>Roseiconus lacunae JC819 isolated from Gulf of Mannar region, Tamil Nadu.</title>
        <authorList>
            <person name="Pk S."/>
            <person name="Ch S."/>
            <person name="Ch V.R."/>
        </authorList>
    </citation>
    <scope>NUCLEOTIDE SEQUENCE [LARGE SCALE GENOMIC DNA]</scope>
    <source>
        <strain evidence="4 5">JC819</strain>
    </source>
</reference>
<dbReference type="Pfam" id="PF07583">
    <property type="entry name" value="PSCyt2"/>
    <property type="match status" value="1"/>
</dbReference>
<name>A0ABT7PDF9_9BACT</name>
<dbReference type="EMBL" id="JASZZN010000002">
    <property type="protein sequence ID" value="MDM4014530.1"/>
    <property type="molecule type" value="Genomic_DNA"/>
</dbReference>
<accession>A0ABT7PDF9</accession>
<evidence type="ECO:0000313" key="5">
    <source>
        <dbReference type="Proteomes" id="UP001239462"/>
    </source>
</evidence>
<gene>
    <name evidence="4" type="ORF">QTN89_03740</name>
</gene>
<evidence type="ECO:0000259" key="3">
    <source>
        <dbReference type="Pfam" id="PF07635"/>
    </source>
</evidence>
<evidence type="ECO:0000259" key="1">
    <source>
        <dbReference type="Pfam" id="PF07583"/>
    </source>
</evidence>
<dbReference type="InterPro" id="IPR022655">
    <property type="entry name" value="DUF1553"/>
</dbReference>
<feature type="domain" description="DUF1553" evidence="2">
    <location>
        <begin position="607"/>
        <end position="851"/>
    </location>
</feature>
<sequence length="891" mass="100503">MQSQSPRFARELVEVADRSATGKPRAINARLIRIMCALFAASWAFPAQLPAEPVDYLKSIKPLLAEKCYSCHGVLKQEASLRLETLALMLENDVIVPGSSQDSELLNRIVSDDDDLKMPPPDEGAALSQSQIDLVRRWLDEGAEAPEEDPPAAPDEHWAYQTIQSVSVPRSSFANPIDALLDTKQRELRLTTTRPATRPIRLRRLYLDLVGLPPTRKQLDDRRQWELIVDELLASPQHGERWARHWMDVWRYSEGYGLGQQLRYSQHHLWHWRDWIVRSLNDDKGYDRMVQEMLAGDELAPNDLDAVTGTGFLARHYYLFNRTTWLDSTIEHTAKAFLGMTMNCAKCHDHKYDPITQVDYYRFRAIFEPHQIRLDPIEGSNSVDKNGLPRAFDDQLDTPTYLHIKGDPKNPDESQGLTAGVPALLADFASEPKAIELPTEAFAPGTREATVRDRTQAAKAAVASAKQKLDAASDEQQASAAAALEVARAKLDSLLATVAADRARYIDMCGDETLAKLAFEAKRRQTIVLLAEAKEQVVNNASDDKKRSIAKQLKEDYETKLELLGEFDPAKPPVSYASLKVSKKALQSPAHKYDDYPAVYSSTSSGRRLALAQWITSAENPLTARVAVNHVWLRHFGRPLVESVFDFGLRAPEPVHADVLDYLAMELIRSGWSLKHLHRLIVTSQAYQRSSSPAAVQSVEAQAMPEHIDPTNDYYWRANHRRMESQVVRDSLLHLAGHLQPNLGGPSVDPNGDLHRRSLYLKHSRDEQNKFLSMFDDADILQCYRRQESIVPQQALALSNSKLAIDMSAKVASQLTASLDQITDHEFVRQAFYLLLARYPDENEAVACQEFILAMQRLPALAALNQESQTKRVRSRLIQSLLNHNDFVTIR</sequence>
<dbReference type="Proteomes" id="UP001239462">
    <property type="component" value="Unassembled WGS sequence"/>
</dbReference>
<proteinExistence type="predicted"/>